<evidence type="ECO:0000313" key="1">
    <source>
        <dbReference type="EMBL" id="TWT82517.1"/>
    </source>
</evidence>
<dbReference type="OrthoDB" id="272847at2"/>
<protein>
    <submittedName>
        <fullName evidence="1">Uncharacterized protein</fullName>
    </submittedName>
</protein>
<dbReference type="AlphaFoldDB" id="A0A5C5Z626"/>
<evidence type="ECO:0000313" key="2">
    <source>
        <dbReference type="Proteomes" id="UP000315010"/>
    </source>
</evidence>
<dbReference type="RefSeq" id="WP_146399048.1">
    <property type="nucleotide sequence ID" value="NZ_SJPJ01000001.1"/>
</dbReference>
<accession>A0A5C5Z626</accession>
<reference evidence="1 2" key="1">
    <citation type="submission" date="2019-02" db="EMBL/GenBank/DDBJ databases">
        <title>Deep-cultivation of Planctomycetes and their phenomic and genomic characterization uncovers novel biology.</title>
        <authorList>
            <person name="Wiegand S."/>
            <person name="Jogler M."/>
            <person name="Boedeker C."/>
            <person name="Pinto D."/>
            <person name="Vollmers J."/>
            <person name="Rivas-Marin E."/>
            <person name="Kohn T."/>
            <person name="Peeters S.H."/>
            <person name="Heuer A."/>
            <person name="Rast P."/>
            <person name="Oberbeckmann S."/>
            <person name="Bunk B."/>
            <person name="Jeske O."/>
            <person name="Meyerdierks A."/>
            <person name="Storesund J.E."/>
            <person name="Kallscheuer N."/>
            <person name="Luecker S."/>
            <person name="Lage O.M."/>
            <person name="Pohl T."/>
            <person name="Merkel B.J."/>
            <person name="Hornburger P."/>
            <person name="Mueller R.-W."/>
            <person name="Bruemmer F."/>
            <person name="Labrenz M."/>
            <person name="Spormann A.M."/>
            <person name="Op Den Camp H."/>
            <person name="Overmann J."/>
            <person name="Amann R."/>
            <person name="Jetten M.S.M."/>
            <person name="Mascher T."/>
            <person name="Medema M.H."/>
            <person name="Devos D.P."/>
            <person name="Kaster A.-K."/>
            <person name="Ovreas L."/>
            <person name="Rohde M."/>
            <person name="Galperin M.Y."/>
            <person name="Jogler C."/>
        </authorList>
    </citation>
    <scope>NUCLEOTIDE SEQUENCE [LARGE SCALE GENOMIC DNA]</scope>
    <source>
        <strain evidence="1 2">CA13</strain>
    </source>
</reference>
<organism evidence="1 2">
    <name type="scientific">Novipirellula herctigrandis</name>
    <dbReference type="NCBI Taxonomy" id="2527986"/>
    <lineage>
        <taxon>Bacteria</taxon>
        <taxon>Pseudomonadati</taxon>
        <taxon>Planctomycetota</taxon>
        <taxon>Planctomycetia</taxon>
        <taxon>Pirellulales</taxon>
        <taxon>Pirellulaceae</taxon>
        <taxon>Novipirellula</taxon>
    </lineage>
</organism>
<name>A0A5C5Z626_9BACT</name>
<proteinExistence type="predicted"/>
<sequence length="171" mass="18609">MSPPKQTKKLTMISPRFSIPTLAFVAILSVISFASGCSSESDLTSAIDSHAHRNTANLTMFEAAGESTTTPISYQPKYPDRVDPFRFPGDEMPNSERKSKSSVEKATQVEVLGFANLGEPKVILRTKKSTCALAVGETRDGVEVTDITPPAVKLKSGNLVWIVTMFDQEKN</sequence>
<keyword evidence="2" id="KW-1185">Reference proteome</keyword>
<gene>
    <name evidence="1" type="ORF">CA13_39800</name>
</gene>
<dbReference type="EMBL" id="SJPJ01000001">
    <property type="protein sequence ID" value="TWT82517.1"/>
    <property type="molecule type" value="Genomic_DNA"/>
</dbReference>
<dbReference type="Proteomes" id="UP000315010">
    <property type="component" value="Unassembled WGS sequence"/>
</dbReference>
<comment type="caution">
    <text evidence="1">The sequence shown here is derived from an EMBL/GenBank/DDBJ whole genome shotgun (WGS) entry which is preliminary data.</text>
</comment>